<gene>
    <name evidence="1" type="ORF">ARMOST_18268</name>
</gene>
<name>A0A284S1E2_ARMOS</name>
<sequence length="67" mass="7425">MEKNIDLIYTTKAKTFCRLDVAFHESLLTLGAGGRTLVLDSFKGLRPHLKPGINFKITRQAATTTTC</sequence>
<protein>
    <submittedName>
        <fullName evidence="1">Uncharacterized protein</fullName>
    </submittedName>
</protein>
<dbReference type="Proteomes" id="UP000219338">
    <property type="component" value="Unassembled WGS sequence"/>
</dbReference>
<reference evidence="2" key="1">
    <citation type="journal article" date="2017" name="Nat. Ecol. Evol.">
        <title>Genome expansion and lineage-specific genetic innovations in the forest pathogenic fungi Armillaria.</title>
        <authorList>
            <person name="Sipos G."/>
            <person name="Prasanna A.N."/>
            <person name="Walter M.C."/>
            <person name="O'Connor E."/>
            <person name="Balint B."/>
            <person name="Krizsan K."/>
            <person name="Kiss B."/>
            <person name="Hess J."/>
            <person name="Varga T."/>
            <person name="Slot J."/>
            <person name="Riley R."/>
            <person name="Boka B."/>
            <person name="Rigling D."/>
            <person name="Barry K."/>
            <person name="Lee J."/>
            <person name="Mihaltcheva S."/>
            <person name="LaButti K."/>
            <person name="Lipzen A."/>
            <person name="Waldron R."/>
            <person name="Moloney N.M."/>
            <person name="Sperisen C."/>
            <person name="Kredics L."/>
            <person name="Vagvoelgyi C."/>
            <person name="Patrignani A."/>
            <person name="Fitzpatrick D."/>
            <person name="Nagy I."/>
            <person name="Doyle S."/>
            <person name="Anderson J.B."/>
            <person name="Grigoriev I.V."/>
            <person name="Gueldener U."/>
            <person name="Muensterkoetter M."/>
            <person name="Nagy L.G."/>
        </authorList>
    </citation>
    <scope>NUCLEOTIDE SEQUENCE [LARGE SCALE GENOMIC DNA]</scope>
    <source>
        <strain evidence="2">C18/9</strain>
    </source>
</reference>
<evidence type="ECO:0000313" key="1">
    <source>
        <dbReference type="EMBL" id="SJL14797.1"/>
    </source>
</evidence>
<dbReference type="EMBL" id="FUEG01000025">
    <property type="protein sequence ID" value="SJL14797.1"/>
    <property type="molecule type" value="Genomic_DNA"/>
</dbReference>
<dbReference type="AlphaFoldDB" id="A0A284S1E2"/>
<proteinExistence type="predicted"/>
<organism evidence="1 2">
    <name type="scientific">Armillaria ostoyae</name>
    <name type="common">Armillaria root rot fungus</name>
    <dbReference type="NCBI Taxonomy" id="47428"/>
    <lineage>
        <taxon>Eukaryota</taxon>
        <taxon>Fungi</taxon>
        <taxon>Dikarya</taxon>
        <taxon>Basidiomycota</taxon>
        <taxon>Agaricomycotina</taxon>
        <taxon>Agaricomycetes</taxon>
        <taxon>Agaricomycetidae</taxon>
        <taxon>Agaricales</taxon>
        <taxon>Marasmiineae</taxon>
        <taxon>Physalacriaceae</taxon>
        <taxon>Armillaria</taxon>
    </lineage>
</organism>
<accession>A0A284S1E2</accession>
<keyword evidence="2" id="KW-1185">Reference proteome</keyword>
<evidence type="ECO:0000313" key="2">
    <source>
        <dbReference type="Proteomes" id="UP000219338"/>
    </source>
</evidence>